<organism evidence="2 3">
    <name type="scientific">Granulicella mallensis</name>
    <dbReference type="NCBI Taxonomy" id="940614"/>
    <lineage>
        <taxon>Bacteria</taxon>
        <taxon>Pseudomonadati</taxon>
        <taxon>Acidobacteriota</taxon>
        <taxon>Terriglobia</taxon>
        <taxon>Terriglobales</taxon>
        <taxon>Acidobacteriaceae</taxon>
        <taxon>Granulicella</taxon>
    </lineage>
</organism>
<reference evidence="2 3" key="1">
    <citation type="submission" date="2020-08" db="EMBL/GenBank/DDBJ databases">
        <title>Genomic Encyclopedia of Type Strains, Phase IV (KMG-V): Genome sequencing to study the core and pangenomes of soil and plant-associated prokaryotes.</title>
        <authorList>
            <person name="Whitman W."/>
        </authorList>
    </citation>
    <scope>NUCLEOTIDE SEQUENCE [LARGE SCALE GENOMIC DNA]</scope>
    <source>
        <strain evidence="2 3">X5P3</strain>
    </source>
</reference>
<gene>
    <name evidence="2" type="ORF">HDF15_004135</name>
</gene>
<name>A0A7W8ECL8_9BACT</name>
<proteinExistence type="predicted"/>
<accession>A0A7W8ECL8</accession>
<evidence type="ECO:0000313" key="3">
    <source>
        <dbReference type="Proteomes" id="UP000584867"/>
    </source>
</evidence>
<sequence>MVGQLRSRLASMEASGELEQAELNEPLRNELTMTSKGGYLSVWLHTDTGKGSWNVITGELQVAEPWFMSSEGIVELSGESMNLPNAVERFAAKIVVK</sequence>
<dbReference type="AlphaFoldDB" id="A0A7W8ECL8"/>
<evidence type="ECO:0000313" key="2">
    <source>
        <dbReference type="EMBL" id="MBB5065765.1"/>
    </source>
</evidence>
<dbReference type="Proteomes" id="UP000584867">
    <property type="component" value="Unassembled WGS sequence"/>
</dbReference>
<protein>
    <submittedName>
        <fullName evidence="2">Uncharacterized protein</fullName>
    </submittedName>
</protein>
<feature type="region of interest" description="Disordered" evidence="1">
    <location>
        <begin position="1"/>
        <end position="27"/>
    </location>
</feature>
<dbReference type="EMBL" id="JACHIO010000019">
    <property type="protein sequence ID" value="MBB5065765.1"/>
    <property type="molecule type" value="Genomic_DNA"/>
</dbReference>
<comment type="caution">
    <text evidence="2">The sequence shown here is derived from an EMBL/GenBank/DDBJ whole genome shotgun (WGS) entry which is preliminary data.</text>
</comment>
<dbReference type="RefSeq" id="WP_184258735.1">
    <property type="nucleotide sequence ID" value="NZ_JACHIO010000019.1"/>
</dbReference>
<evidence type="ECO:0000256" key="1">
    <source>
        <dbReference type="SAM" id="MobiDB-lite"/>
    </source>
</evidence>